<comment type="subunit">
    <text evidence="9">Component of the mitochondrial contact site and cristae organizing system (MICOS) complex.</text>
</comment>
<evidence type="ECO:0000256" key="2">
    <source>
        <dbReference type="ARBA" id="ARBA00004434"/>
    </source>
</evidence>
<name>A0A8S9Z915_9BILA</name>
<dbReference type="PANTHER" id="PTHR21304:SF0">
    <property type="entry name" value="MICOS COMPLEX SUBUNIT MIC10"/>
    <property type="match status" value="1"/>
</dbReference>
<keyword evidence="5 9" id="KW-0999">Mitochondrion inner membrane</keyword>
<sequence length="134" mass="14743">MVKQPEKEIVKELSEDEFGLKLNCCFADTALKIASGAATGTLFSIVFSKAKKTWPIWLGAGIGIGMGWSNCKHVLRNPPNWRFSKKWGNDCTNSSSFFNSSTTFSIASVDSLDLLNNSGKKEESSDQTKKETKP</sequence>
<comment type="function">
    <text evidence="1 9">Component of the MICOS complex, a large protein complex of the mitochondrial inner membrane that plays crucial roles in the maintenance of crista junctions, inner membrane architecture, and formation of contact sites to the outer membrane.</text>
</comment>
<evidence type="ECO:0000256" key="4">
    <source>
        <dbReference type="ARBA" id="ARBA00022692"/>
    </source>
</evidence>
<protein>
    <recommendedName>
        <fullName evidence="9">MICOS complex subunit MIC10</fullName>
    </recommendedName>
</protein>
<comment type="caution">
    <text evidence="10">The sequence shown here is derived from an EMBL/GenBank/DDBJ whole genome shotgun (WGS) entry which is preliminary data.</text>
</comment>
<evidence type="ECO:0000256" key="7">
    <source>
        <dbReference type="ARBA" id="ARBA00023128"/>
    </source>
</evidence>
<proteinExistence type="inferred from homology"/>
<dbReference type="Proteomes" id="UP000605970">
    <property type="component" value="Unassembled WGS sequence"/>
</dbReference>
<reference evidence="10" key="1">
    <citation type="journal article" date="2020" name="Ecol. Evol.">
        <title>Genome structure and content of the rice root-knot nematode (Meloidogyne graminicola).</title>
        <authorList>
            <person name="Phan N.T."/>
            <person name="Danchin E.G.J."/>
            <person name="Klopp C."/>
            <person name="Perfus-Barbeoch L."/>
            <person name="Kozlowski D.K."/>
            <person name="Koutsovoulos G.D."/>
            <person name="Lopez-Roques C."/>
            <person name="Bouchez O."/>
            <person name="Zahm M."/>
            <person name="Besnard G."/>
            <person name="Bellafiore S."/>
        </authorList>
    </citation>
    <scope>NUCLEOTIDE SEQUENCE</scope>
    <source>
        <strain evidence="10">VN-18</strain>
    </source>
</reference>
<dbReference type="Pfam" id="PF04418">
    <property type="entry name" value="DUF543"/>
    <property type="match status" value="1"/>
</dbReference>
<dbReference type="AlphaFoldDB" id="A0A8S9Z915"/>
<dbReference type="PANTHER" id="PTHR21304">
    <property type="entry name" value="MICOS COMPLEX SUBUNIT MIC10"/>
    <property type="match status" value="1"/>
</dbReference>
<evidence type="ECO:0000256" key="1">
    <source>
        <dbReference type="ARBA" id="ARBA00002689"/>
    </source>
</evidence>
<dbReference type="GO" id="GO:0061617">
    <property type="term" value="C:MICOS complex"/>
    <property type="evidence" value="ECO:0007669"/>
    <property type="project" value="UniProtKB-UniRule"/>
</dbReference>
<comment type="subcellular location">
    <subcellularLocation>
        <location evidence="2 9">Mitochondrion inner membrane</location>
        <topology evidence="2 9">Single-pass membrane protein</topology>
    </subcellularLocation>
</comment>
<evidence type="ECO:0000256" key="8">
    <source>
        <dbReference type="ARBA" id="ARBA00023136"/>
    </source>
</evidence>
<keyword evidence="8" id="KW-0472">Membrane</keyword>
<evidence type="ECO:0000256" key="6">
    <source>
        <dbReference type="ARBA" id="ARBA00022989"/>
    </source>
</evidence>
<evidence type="ECO:0000313" key="10">
    <source>
        <dbReference type="EMBL" id="KAF7625984.1"/>
    </source>
</evidence>
<keyword evidence="7 9" id="KW-0496">Mitochondrion</keyword>
<keyword evidence="6" id="KW-1133">Transmembrane helix</keyword>
<evidence type="ECO:0000256" key="3">
    <source>
        <dbReference type="ARBA" id="ARBA00006792"/>
    </source>
</evidence>
<dbReference type="OrthoDB" id="1916310at2759"/>
<evidence type="ECO:0000256" key="9">
    <source>
        <dbReference type="RuleBase" id="RU363011"/>
    </source>
</evidence>
<accession>A0A8S9Z915</accession>
<evidence type="ECO:0000313" key="11">
    <source>
        <dbReference type="Proteomes" id="UP000605970"/>
    </source>
</evidence>
<comment type="similarity">
    <text evidence="3 9">Belongs to the MICOS complex subunit Mic10 family.</text>
</comment>
<dbReference type="InterPro" id="IPR007512">
    <property type="entry name" value="Mic10"/>
</dbReference>
<evidence type="ECO:0000256" key="5">
    <source>
        <dbReference type="ARBA" id="ARBA00022792"/>
    </source>
</evidence>
<gene>
    <name evidence="10" type="ORF">Mgra_00009833</name>
</gene>
<dbReference type="EMBL" id="JABEBT010000188">
    <property type="protein sequence ID" value="KAF7625984.1"/>
    <property type="molecule type" value="Genomic_DNA"/>
</dbReference>
<keyword evidence="11" id="KW-1185">Reference proteome</keyword>
<organism evidence="10 11">
    <name type="scientific">Meloidogyne graminicola</name>
    <dbReference type="NCBI Taxonomy" id="189291"/>
    <lineage>
        <taxon>Eukaryota</taxon>
        <taxon>Metazoa</taxon>
        <taxon>Ecdysozoa</taxon>
        <taxon>Nematoda</taxon>
        <taxon>Chromadorea</taxon>
        <taxon>Rhabditida</taxon>
        <taxon>Tylenchina</taxon>
        <taxon>Tylenchomorpha</taxon>
        <taxon>Tylenchoidea</taxon>
        <taxon>Meloidogynidae</taxon>
        <taxon>Meloidogyninae</taxon>
        <taxon>Meloidogyne</taxon>
    </lineage>
</organism>
<keyword evidence="4" id="KW-0812">Transmembrane</keyword>